<protein>
    <submittedName>
        <fullName evidence="1">Uncharacterized protein</fullName>
    </submittedName>
</protein>
<gene>
    <name evidence="1" type="ORF">ABC974_08865</name>
</gene>
<dbReference type="Proteomes" id="UP001419910">
    <property type="component" value="Unassembled WGS sequence"/>
</dbReference>
<reference evidence="1 2" key="1">
    <citation type="submission" date="2024-05" db="EMBL/GenBank/DDBJ databases">
        <authorList>
            <person name="Liu Q."/>
            <person name="Xin Y.-H."/>
        </authorList>
    </citation>
    <scope>NUCLEOTIDE SEQUENCE [LARGE SCALE GENOMIC DNA]</scope>
    <source>
        <strain evidence="1 2">CGMCC 1.10181</strain>
    </source>
</reference>
<dbReference type="EMBL" id="JBDIME010000005">
    <property type="protein sequence ID" value="MEN2789734.1"/>
    <property type="molecule type" value="Genomic_DNA"/>
</dbReference>
<comment type="caution">
    <text evidence="1">The sequence shown here is derived from an EMBL/GenBank/DDBJ whole genome shotgun (WGS) entry which is preliminary data.</text>
</comment>
<sequence>MPYAKLFRSRWSALIWAAGILWTAADVAGYAPARKTDASTNAIAQANASAPAETDATGEAVQNSDLAILASVMNGN</sequence>
<evidence type="ECO:0000313" key="1">
    <source>
        <dbReference type="EMBL" id="MEN2789734.1"/>
    </source>
</evidence>
<evidence type="ECO:0000313" key="2">
    <source>
        <dbReference type="Proteomes" id="UP001419910"/>
    </source>
</evidence>
<organism evidence="1 2">
    <name type="scientific">Sphingomonas oligophenolica</name>
    <dbReference type="NCBI Taxonomy" id="301154"/>
    <lineage>
        <taxon>Bacteria</taxon>
        <taxon>Pseudomonadati</taxon>
        <taxon>Pseudomonadota</taxon>
        <taxon>Alphaproteobacteria</taxon>
        <taxon>Sphingomonadales</taxon>
        <taxon>Sphingomonadaceae</taxon>
        <taxon>Sphingomonas</taxon>
    </lineage>
</organism>
<dbReference type="RefSeq" id="WP_343889488.1">
    <property type="nucleotide sequence ID" value="NZ_BAAAEH010000022.1"/>
</dbReference>
<accession>A0ABU9Y1R2</accession>
<keyword evidence="2" id="KW-1185">Reference proteome</keyword>
<name>A0ABU9Y1R2_9SPHN</name>
<proteinExistence type="predicted"/>